<evidence type="ECO:0000256" key="10">
    <source>
        <dbReference type="SAM" id="Phobius"/>
    </source>
</evidence>
<evidence type="ECO:0000256" key="9">
    <source>
        <dbReference type="SAM" id="MobiDB-lite"/>
    </source>
</evidence>
<organism evidence="11 12">
    <name type="scientific">Nocardioides panacihumi</name>
    <dbReference type="NCBI Taxonomy" id="400774"/>
    <lineage>
        <taxon>Bacteria</taxon>
        <taxon>Bacillati</taxon>
        <taxon>Actinomycetota</taxon>
        <taxon>Actinomycetes</taxon>
        <taxon>Propionibacteriales</taxon>
        <taxon>Nocardioidaceae</taxon>
        <taxon>Nocardioides</taxon>
    </lineage>
</organism>
<dbReference type="PROSITE" id="PS00221">
    <property type="entry name" value="MIP"/>
    <property type="match status" value="1"/>
</dbReference>
<evidence type="ECO:0000256" key="1">
    <source>
        <dbReference type="ARBA" id="ARBA00004651"/>
    </source>
</evidence>
<dbReference type="NCBIfam" id="TIGR00861">
    <property type="entry name" value="MIP"/>
    <property type="match status" value="1"/>
</dbReference>
<dbReference type="InterPro" id="IPR034294">
    <property type="entry name" value="Aquaporin_transptr"/>
</dbReference>
<keyword evidence="4" id="KW-1003">Cell membrane</keyword>
<name>A0ABN2R984_9ACTN</name>
<dbReference type="InterPro" id="IPR000425">
    <property type="entry name" value="MIP"/>
</dbReference>
<dbReference type="Gene3D" id="1.20.1080.10">
    <property type="entry name" value="Glycerol uptake facilitator protein"/>
    <property type="match status" value="1"/>
</dbReference>
<feature type="region of interest" description="Disordered" evidence="9">
    <location>
        <begin position="286"/>
        <end position="315"/>
    </location>
</feature>
<evidence type="ECO:0000256" key="2">
    <source>
        <dbReference type="ARBA" id="ARBA00006175"/>
    </source>
</evidence>
<comment type="subcellular location">
    <subcellularLocation>
        <location evidence="1">Cell membrane</location>
        <topology evidence="1">Multi-pass membrane protein</topology>
    </subcellularLocation>
</comment>
<feature type="transmembrane region" description="Helical" evidence="10">
    <location>
        <begin position="12"/>
        <end position="30"/>
    </location>
</feature>
<evidence type="ECO:0008006" key="13">
    <source>
        <dbReference type="Google" id="ProtNLM"/>
    </source>
</evidence>
<keyword evidence="12" id="KW-1185">Reference proteome</keyword>
<sequence>MKTTEQVQKLAAEALGTFILVMLGCGAAIATKADVVATGFAFGITVVIGIYAFGRISGGHFNPAVTVGAAIGGRFAWKQVPAYVITQVLAAIAAALVLFVIVQGIPGFDTSHNMGQNGYGDYSSVHLAWWAAFLVELIITAVFVTIILGVTDERNEHPALAPLAIGFTLAAIHFVAIPLTGTSVNPARSIGPALFAGGDNIVQLWLFILAPLAGGTAAGLLYPLLFGYATEPLAGSGLRFGARAAVPGAVPGYGAPDALQQQWNQEDGVEAVGLVGGAGAGATGAGNAGVGSAGEDDAASTTARMQTSPTDPAAQPRIVQDGWEWDYAAQQWKPLQEAPPEGDPLA</sequence>
<evidence type="ECO:0000256" key="3">
    <source>
        <dbReference type="ARBA" id="ARBA00022448"/>
    </source>
</evidence>
<evidence type="ECO:0000256" key="5">
    <source>
        <dbReference type="ARBA" id="ARBA00022692"/>
    </source>
</evidence>
<keyword evidence="5 8" id="KW-0812">Transmembrane</keyword>
<protein>
    <recommendedName>
        <fullName evidence="13">MIP family channel protein</fullName>
    </recommendedName>
</protein>
<comment type="caution">
    <text evidence="11">The sequence shown here is derived from an EMBL/GenBank/DDBJ whole genome shotgun (WGS) entry which is preliminary data.</text>
</comment>
<dbReference type="InterPro" id="IPR022357">
    <property type="entry name" value="MIP_CS"/>
</dbReference>
<feature type="transmembrane region" description="Helical" evidence="10">
    <location>
        <begin position="82"/>
        <end position="107"/>
    </location>
</feature>
<proteinExistence type="inferred from homology"/>
<dbReference type="PRINTS" id="PR00783">
    <property type="entry name" value="MINTRINSICP"/>
</dbReference>
<feature type="compositionally biased region" description="Polar residues" evidence="9">
    <location>
        <begin position="299"/>
        <end position="310"/>
    </location>
</feature>
<evidence type="ECO:0000256" key="4">
    <source>
        <dbReference type="ARBA" id="ARBA00022475"/>
    </source>
</evidence>
<dbReference type="InterPro" id="IPR023271">
    <property type="entry name" value="Aquaporin-like"/>
</dbReference>
<feature type="transmembrane region" description="Helical" evidence="10">
    <location>
        <begin position="127"/>
        <end position="148"/>
    </location>
</feature>
<evidence type="ECO:0000256" key="8">
    <source>
        <dbReference type="RuleBase" id="RU000477"/>
    </source>
</evidence>
<evidence type="ECO:0000256" key="6">
    <source>
        <dbReference type="ARBA" id="ARBA00022989"/>
    </source>
</evidence>
<dbReference type="EMBL" id="BAAAPB010000002">
    <property type="protein sequence ID" value="GAA1965614.1"/>
    <property type="molecule type" value="Genomic_DNA"/>
</dbReference>
<evidence type="ECO:0000313" key="12">
    <source>
        <dbReference type="Proteomes" id="UP001500571"/>
    </source>
</evidence>
<evidence type="ECO:0000256" key="7">
    <source>
        <dbReference type="ARBA" id="ARBA00023136"/>
    </source>
</evidence>
<keyword evidence="6 10" id="KW-1133">Transmembrane helix</keyword>
<dbReference type="PANTHER" id="PTHR19139:SF199">
    <property type="entry name" value="MIP17260P"/>
    <property type="match status" value="1"/>
</dbReference>
<dbReference type="PROSITE" id="PS51257">
    <property type="entry name" value="PROKAR_LIPOPROTEIN"/>
    <property type="match status" value="1"/>
</dbReference>
<evidence type="ECO:0000313" key="11">
    <source>
        <dbReference type="EMBL" id="GAA1965614.1"/>
    </source>
</evidence>
<dbReference type="RefSeq" id="WP_344045576.1">
    <property type="nucleotide sequence ID" value="NZ_BAAAPB010000002.1"/>
</dbReference>
<keyword evidence="3 8" id="KW-0813">Transport</keyword>
<gene>
    <name evidence="11" type="ORF">GCM10009798_27430</name>
</gene>
<comment type="similarity">
    <text evidence="2 8">Belongs to the MIP/aquaporin (TC 1.A.8) family.</text>
</comment>
<dbReference type="CDD" id="cd00333">
    <property type="entry name" value="MIP"/>
    <property type="match status" value="1"/>
</dbReference>
<reference evidence="11 12" key="1">
    <citation type="journal article" date="2019" name="Int. J. Syst. Evol. Microbiol.">
        <title>The Global Catalogue of Microorganisms (GCM) 10K type strain sequencing project: providing services to taxonomists for standard genome sequencing and annotation.</title>
        <authorList>
            <consortium name="The Broad Institute Genomics Platform"/>
            <consortium name="The Broad Institute Genome Sequencing Center for Infectious Disease"/>
            <person name="Wu L."/>
            <person name="Ma J."/>
        </authorList>
    </citation>
    <scope>NUCLEOTIDE SEQUENCE [LARGE SCALE GENOMIC DNA]</scope>
    <source>
        <strain evidence="11 12">JCM 15309</strain>
    </source>
</reference>
<feature type="transmembrane region" description="Helical" evidence="10">
    <location>
        <begin position="36"/>
        <end position="54"/>
    </location>
</feature>
<feature type="transmembrane region" description="Helical" evidence="10">
    <location>
        <begin position="204"/>
        <end position="229"/>
    </location>
</feature>
<keyword evidence="7 10" id="KW-0472">Membrane</keyword>
<dbReference type="Pfam" id="PF00230">
    <property type="entry name" value="MIP"/>
    <property type="match status" value="1"/>
</dbReference>
<feature type="transmembrane region" description="Helical" evidence="10">
    <location>
        <begin position="160"/>
        <end position="184"/>
    </location>
</feature>
<dbReference type="PANTHER" id="PTHR19139">
    <property type="entry name" value="AQUAPORIN TRANSPORTER"/>
    <property type="match status" value="1"/>
</dbReference>
<dbReference type="SUPFAM" id="SSF81338">
    <property type="entry name" value="Aquaporin-like"/>
    <property type="match status" value="1"/>
</dbReference>
<dbReference type="Proteomes" id="UP001500571">
    <property type="component" value="Unassembled WGS sequence"/>
</dbReference>
<accession>A0ABN2R984</accession>